<accession>A0A4U0XJ45</accession>
<evidence type="ECO:0000256" key="1">
    <source>
        <dbReference type="SAM" id="Phobius"/>
    </source>
</evidence>
<dbReference type="STRING" id="329884.A0A4U0XJ45"/>
<proteinExistence type="predicted"/>
<dbReference type="NCBIfam" id="TIGR01571">
    <property type="entry name" value="A_thal_Cys_rich"/>
    <property type="match status" value="1"/>
</dbReference>
<gene>
    <name evidence="2" type="ORF">B0A55_04041</name>
</gene>
<keyword evidence="1" id="KW-1133">Transmembrane helix</keyword>
<keyword evidence="1" id="KW-0812">Transmembrane</keyword>
<evidence type="ECO:0000313" key="2">
    <source>
        <dbReference type="EMBL" id="TKA74725.1"/>
    </source>
</evidence>
<dbReference type="AlphaFoldDB" id="A0A4U0XJ45"/>
<dbReference type="InterPro" id="IPR006461">
    <property type="entry name" value="PLAC_motif_containing"/>
</dbReference>
<keyword evidence="3" id="KW-1185">Reference proteome</keyword>
<feature type="transmembrane region" description="Helical" evidence="1">
    <location>
        <begin position="57"/>
        <end position="80"/>
    </location>
</feature>
<evidence type="ECO:0008006" key="4">
    <source>
        <dbReference type="Google" id="ProtNLM"/>
    </source>
</evidence>
<reference evidence="2 3" key="1">
    <citation type="submission" date="2017-03" db="EMBL/GenBank/DDBJ databases">
        <title>Genomes of endolithic fungi from Antarctica.</title>
        <authorList>
            <person name="Coleine C."/>
            <person name="Masonjones S."/>
            <person name="Stajich J.E."/>
        </authorList>
    </citation>
    <scope>NUCLEOTIDE SEQUENCE [LARGE SCALE GENOMIC DNA]</scope>
    <source>
        <strain evidence="2 3">CCFEE 5184</strain>
    </source>
</reference>
<dbReference type="Proteomes" id="UP000309340">
    <property type="component" value="Unassembled WGS sequence"/>
</dbReference>
<keyword evidence="1" id="KW-0472">Membrane</keyword>
<organism evidence="2 3">
    <name type="scientific">Friedmanniomyces simplex</name>
    <dbReference type="NCBI Taxonomy" id="329884"/>
    <lineage>
        <taxon>Eukaryota</taxon>
        <taxon>Fungi</taxon>
        <taxon>Dikarya</taxon>
        <taxon>Ascomycota</taxon>
        <taxon>Pezizomycotina</taxon>
        <taxon>Dothideomycetes</taxon>
        <taxon>Dothideomycetidae</taxon>
        <taxon>Mycosphaerellales</taxon>
        <taxon>Teratosphaeriaceae</taxon>
        <taxon>Friedmanniomyces</taxon>
    </lineage>
</organism>
<name>A0A4U0XJ45_9PEZI</name>
<evidence type="ECO:0000313" key="3">
    <source>
        <dbReference type="Proteomes" id="UP000309340"/>
    </source>
</evidence>
<dbReference type="OrthoDB" id="1045822at2759"/>
<protein>
    <recommendedName>
        <fullName evidence="4">Protein PLANT CADMIUM RESISTANCE 3</fullName>
    </recommendedName>
</protein>
<comment type="caution">
    <text evidence="2">The sequence shown here is derived from an EMBL/GenBank/DDBJ whole genome shotgun (WGS) entry which is preliminary data.</text>
</comment>
<dbReference type="PANTHER" id="PTHR15907">
    <property type="entry name" value="DUF614 FAMILY PROTEIN-RELATED"/>
    <property type="match status" value="1"/>
</dbReference>
<sequence length="151" mass="17178">MDQHTHEEEWRNGICSHICGGDFNVCMASWCCNCFMYGRVDQRLEKFPDMNKDNFSLFSSGCAIMCISNYLHLMWLPVWLKRQELRRAFGIKGNGCTDCLASYFCHCCAIAQMEMELKDRAAKATTGLGFTEAPAVGYVREQVGMEYRGAP</sequence>
<dbReference type="Pfam" id="PF04749">
    <property type="entry name" value="PLAC8"/>
    <property type="match status" value="1"/>
</dbReference>
<dbReference type="EMBL" id="NAJQ01000215">
    <property type="protein sequence ID" value="TKA74725.1"/>
    <property type="molecule type" value="Genomic_DNA"/>
</dbReference>